<dbReference type="NCBIfam" id="TIGR01566">
    <property type="entry name" value="ZF_HD_prot_N"/>
    <property type="match status" value="1"/>
</dbReference>
<evidence type="ECO:0000256" key="10">
    <source>
        <dbReference type="ARBA" id="ARBA00023155"/>
    </source>
</evidence>
<feature type="domain" description="ZF-HD dimerization-type" evidence="15">
    <location>
        <begin position="67"/>
        <end position="116"/>
    </location>
</feature>
<evidence type="ECO:0000256" key="1">
    <source>
        <dbReference type="ARBA" id="ARBA00001711"/>
    </source>
</evidence>
<evidence type="ECO:0000256" key="3">
    <source>
        <dbReference type="ARBA" id="ARBA00010505"/>
    </source>
</evidence>
<protein>
    <recommendedName>
        <fullName evidence="4">glutaredoxin-dependent peroxiredoxin</fullName>
        <ecNumber evidence="4">1.11.1.25</ecNumber>
    </recommendedName>
    <alternativeName>
        <fullName evidence="13">Glutaredoxin-dependent peroxiredoxin</fullName>
    </alternativeName>
</protein>
<keyword evidence="6" id="KW-0863">Zinc-finger</keyword>
<dbReference type="GO" id="GO:0005634">
    <property type="term" value="C:nucleus"/>
    <property type="evidence" value="ECO:0007669"/>
    <property type="project" value="UniProtKB-SubCell"/>
</dbReference>
<dbReference type="AlphaFoldDB" id="A0A803NN31"/>
<evidence type="ECO:0000313" key="17">
    <source>
        <dbReference type="Proteomes" id="UP000596661"/>
    </source>
</evidence>
<dbReference type="EMBL" id="UZAU01000082">
    <property type="status" value="NOT_ANNOTATED_CDS"/>
    <property type="molecule type" value="Genomic_DNA"/>
</dbReference>
<dbReference type="InterPro" id="IPR009057">
    <property type="entry name" value="Homeodomain-like_sf"/>
</dbReference>
<accession>A0A803NN31</accession>
<dbReference type="GO" id="GO:0003700">
    <property type="term" value="F:DNA-binding transcription factor activity"/>
    <property type="evidence" value="ECO:0007669"/>
    <property type="project" value="TreeGrafter"/>
</dbReference>
<evidence type="ECO:0000256" key="2">
    <source>
        <dbReference type="ARBA" id="ARBA00004123"/>
    </source>
</evidence>
<dbReference type="GO" id="GO:0008270">
    <property type="term" value="F:zinc ion binding"/>
    <property type="evidence" value="ECO:0007669"/>
    <property type="project" value="UniProtKB-KW"/>
</dbReference>
<evidence type="ECO:0000256" key="4">
    <source>
        <dbReference type="ARBA" id="ARBA00013016"/>
    </source>
</evidence>
<keyword evidence="10" id="KW-0371">Homeobox</keyword>
<dbReference type="GO" id="GO:0016491">
    <property type="term" value="F:oxidoreductase activity"/>
    <property type="evidence" value="ECO:0007669"/>
    <property type="project" value="InterPro"/>
</dbReference>
<evidence type="ECO:0000256" key="6">
    <source>
        <dbReference type="ARBA" id="ARBA00022771"/>
    </source>
</evidence>
<evidence type="ECO:0000256" key="11">
    <source>
        <dbReference type="ARBA" id="ARBA00023163"/>
    </source>
</evidence>
<evidence type="ECO:0000256" key="5">
    <source>
        <dbReference type="ARBA" id="ARBA00022723"/>
    </source>
</evidence>
<evidence type="ECO:0000256" key="8">
    <source>
        <dbReference type="ARBA" id="ARBA00023015"/>
    </source>
</evidence>
<dbReference type="SUPFAM" id="SSF46689">
    <property type="entry name" value="Homeodomain-like"/>
    <property type="match status" value="1"/>
</dbReference>
<evidence type="ECO:0000256" key="7">
    <source>
        <dbReference type="ARBA" id="ARBA00022833"/>
    </source>
</evidence>
<organism evidence="16 17">
    <name type="scientific">Cannabis sativa</name>
    <name type="common">Hemp</name>
    <name type="synonym">Marijuana</name>
    <dbReference type="NCBI Taxonomy" id="3483"/>
    <lineage>
        <taxon>Eukaryota</taxon>
        <taxon>Viridiplantae</taxon>
        <taxon>Streptophyta</taxon>
        <taxon>Embryophyta</taxon>
        <taxon>Tracheophyta</taxon>
        <taxon>Spermatophyta</taxon>
        <taxon>Magnoliopsida</taxon>
        <taxon>eudicotyledons</taxon>
        <taxon>Gunneridae</taxon>
        <taxon>Pentapetalae</taxon>
        <taxon>rosids</taxon>
        <taxon>fabids</taxon>
        <taxon>Rosales</taxon>
        <taxon>Cannabaceae</taxon>
        <taxon>Cannabis</taxon>
    </lineage>
</organism>
<evidence type="ECO:0000256" key="9">
    <source>
        <dbReference type="ARBA" id="ARBA00023125"/>
    </source>
</evidence>
<reference evidence="16" key="1">
    <citation type="submission" date="2018-11" db="EMBL/GenBank/DDBJ databases">
        <authorList>
            <person name="Grassa J C."/>
        </authorList>
    </citation>
    <scope>NUCLEOTIDE SEQUENCE [LARGE SCALE GENOMIC DNA]</scope>
</reference>
<dbReference type="InterPro" id="IPR013740">
    <property type="entry name" value="Redoxin"/>
</dbReference>
<dbReference type="EC" id="1.11.1.25" evidence="4"/>
<evidence type="ECO:0000256" key="14">
    <source>
        <dbReference type="SAM" id="MobiDB-lite"/>
    </source>
</evidence>
<comment type="similarity">
    <text evidence="3">Belongs to the peroxiredoxin family. Prx5 subfamily.</text>
</comment>
<feature type="compositionally biased region" description="Polar residues" evidence="14">
    <location>
        <begin position="1"/>
        <end position="10"/>
    </location>
</feature>
<keyword evidence="9" id="KW-0238">DNA-binding</keyword>
<keyword evidence="7" id="KW-0862">Zinc</keyword>
<evidence type="ECO:0000313" key="16">
    <source>
        <dbReference type="EnsemblPlants" id="cds.evm.model.01.2916"/>
    </source>
</evidence>
<proteinExistence type="inferred from homology"/>
<dbReference type="Pfam" id="PF04770">
    <property type="entry name" value="ZF-HD_dimer"/>
    <property type="match status" value="1"/>
</dbReference>
<keyword evidence="5" id="KW-0479">Metal-binding</keyword>
<comment type="subcellular location">
    <subcellularLocation>
        <location evidence="2">Nucleus</location>
    </subcellularLocation>
</comment>
<keyword evidence="17" id="KW-1185">Reference proteome</keyword>
<sequence length="559" mass="61173">MSCTNQTLDTNYPPRLSFHNQTGQLHGSRDPDPDRVTTLPITTTFSPSGASANKSSSKTTSSSAIRYRECLKNHAASTGGNIYDGCGEFMPSGEEGSLEALKCAACQCHRNFHRKEIDGTESSSEDLNLYGSTAEAAAAAAAAPPPFGSKKRFRTKFTQEQKDKMLEFSEKVGWRFQKQNEEEVERFCAEVGIRRQFDLWRSLSSLWLFQRGLGRPPGAIVVEQVFVETLEDVLLSPRLRLLVHVEAILHTFLRSSLNSQLCGGLQSRSPTYLQLAQAGEVHCTQLELQAVHIVKEQQISVWDEKFYLVPQLITLISILKRCDTCSGKGAIECPGCKTNFPLTVSLNPISTSWNPHATIPKSQRSSLLNLYGPPGPPPTIHPFSSTSTVHPRRPMIDQNPKKLPVVIGKKLPSNIALSYLNRNGVVQVVSLSSLCKGRKVVVVGISAAFTPGCSRFVKRVELAKSNGWDLIACVGVNDVYVMRAWGEQLGAGQKVMMLSDGGGELARGLGVSLDPTSFGSKANFIGLGVRPKRFWLNTINGVITAIDFDNENDGFVSSK</sequence>
<reference evidence="16" key="2">
    <citation type="submission" date="2021-03" db="UniProtKB">
        <authorList>
            <consortium name="EnsemblPlants"/>
        </authorList>
    </citation>
    <scope>IDENTIFICATION</scope>
</reference>
<dbReference type="GO" id="GO:0000976">
    <property type="term" value="F:transcription cis-regulatory region binding"/>
    <property type="evidence" value="ECO:0007669"/>
    <property type="project" value="TreeGrafter"/>
</dbReference>
<dbReference type="Gene3D" id="1.10.10.60">
    <property type="entry name" value="Homeodomain-like"/>
    <property type="match status" value="1"/>
</dbReference>
<evidence type="ECO:0000259" key="15">
    <source>
        <dbReference type="PROSITE" id="PS51523"/>
    </source>
</evidence>
<name>A0A803NN31_CANSA</name>
<dbReference type="Gramene" id="evm.model.01.2916">
    <property type="protein sequence ID" value="cds.evm.model.01.2916"/>
    <property type="gene ID" value="evm.TU.01.2916"/>
</dbReference>
<feature type="region of interest" description="Disordered" evidence="14">
    <location>
        <begin position="1"/>
        <end position="60"/>
    </location>
</feature>
<dbReference type="InterPro" id="IPR006455">
    <property type="entry name" value="Homeodomain_ZF_HD"/>
</dbReference>
<dbReference type="PANTHER" id="PTHR31948:SF60">
    <property type="entry name" value="ZINC-FINGER HOMEODOMAIN PROTEIN 5"/>
    <property type="match status" value="1"/>
</dbReference>
<comment type="catalytic activity">
    <reaction evidence="1">
        <text>[glutaredoxin]-dithiol + a hydroperoxide = [glutaredoxin]-disulfide + an alcohol + H2O</text>
        <dbReference type="Rhea" id="RHEA:62624"/>
        <dbReference type="Rhea" id="RHEA-COMP:10729"/>
        <dbReference type="Rhea" id="RHEA-COMP:10730"/>
        <dbReference type="ChEBI" id="CHEBI:15377"/>
        <dbReference type="ChEBI" id="CHEBI:29950"/>
        <dbReference type="ChEBI" id="CHEBI:30879"/>
        <dbReference type="ChEBI" id="CHEBI:35924"/>
        <dbReference type="ChEBI" id="CHEBI:50058"/>
        <dbReference type="EC" id="1.11.1.25"/>
    </reaction>
</comment>
<dbReference type="InterPro" id="IPR036249">
    <property type="entry name" value="Thioredoxin-like_sf"/>
</dbReference>
<dbReference type="PANTHER" id="PTHR31948">
    <property type="entry name" value="ZINC-FINGER HOMEODOMAIN PROTEIN 2"/>
    <property type="match status" value="1"/>
</dbReference>
<dbReference type="PROSITE" id="PS51523">
    <property type="entry name" value="ZF_HD_DIMER"/>
    <property type="match status" value="1"/>
</dbReference>
<evidence type="ECO:0000256" key="12">
    <source>
        <dbReference type="ARBA" id="ARBA00023242"/>
    </source>
</evidence>
<evidence type="ECO:0000256" key="13">
    <source>
        <dbReference type="ARBA" id="ARBA00031688"/>
    </source>
</evidence>
<keyword evidence="12" id="KW-0539">Nucleus</keyword>
<dbReference type="Proteomes" id="UP000596661">
    <property type="component" value="Chromosome 1"/>
</dbReference>
<dbReference type="InterPro" id="IPR006456">
    <property type="entry name" value="ZF_HD_homeobox_Cys/His_dimer"/>
</dbReference>
<keyword evidence="11" id="KW-0804">Transcription</keyword>
<dbReference type="Gene3D" id="3.40.30.10">
    <property type="entry name" value="Glutaredoxin"/>
    <property type="match status" value="1"/>
</dbReference>
<dbReference type="EnsemblPlants" id="evm.model.01.2916">
    <property type="protein sequence ID" value="cds.evm.model.01.2916"/>
    <property type="gene ID" value="evm.TU.01.2916"/>
</dbReference>
<dbReference type="Pfam" id="PF08534">
    <property type="entry name" value="Redoxin"/>
    <property type="match status" value="1"/>
</dbReference>
<dbReference type="SUPFAM" id="SSF52833">
    <property type="entry name" value="Thioredoxin-like"/>
    <property type="match status" value="1"/>
</dbReference>
<dbReference type="NCBIfam" id="TIGR01565">
    <property type="entry name" value="homeo_ZF_HD"/>
    <property type="match status" value="1"/>
</dbReference>
<feature type="compositionally biased region" description="Low complexity" evidence="14">
    <location>
        <begin position="46"/>
        <end position="60"/>
    </location>
</feature>
<keyword evidence="8" id="KW-0805">Transcription regulation</keyword>
<dbReference type="GO" id="GO:0050793">
    <property type="term" value="P:regulation of developmental process"/>
    <property type="evidence" value="ECO:0007669"/>
    <property type="project" value="TreeGrafter"/>
</dbReference>